<gene>
    <name evidence="1" type="ORF">DFO73_101706</name>
</gene>
<dbReference type="EMBL" id="QGTW01000001">
    <property type="protein sequence ID" value="PWW32441.1"/>
    <property type="molecule type" value="Genomic_DNA"/>
</dbReference>
<accession>A0A2V3A8E5</accession>
<name>A0A2V3A8E5_9BACI</name>
<proteinExistence type="predicted"/>
<dbReference type="Proteomes" id="UP000247150">
    <property type="component" value="Unassembled WGS sequence"/>
</dbReference>
<evidence type="ECO:0000313" key="1">
    <source>
        <dbReference type="EMBL" id="PWW32441.1"/>
    </source>
</evidence>
<evidence type="ECO:0000313" key="2">
    <source>
        <dbReference type="Proteomes" id="UP000247150"/>
    </source>
</evidence>
<dbReference type="RefSeq" id="WP_110063366.1">
    <property type="nucleotide sequence ID" value="NZ_QGTW01000001.1"/>
</dbReference>
<comment type="caution">
    <text evidence="1">The sequence shown here is derived from an EMBL/GenBank/DDBJ whole genome shotgun (WGS) entry which is preliminary data.</text>
</comment>
<reference evidence="1 2" key="1">
    <citation type="submission" date="2018-05" db="EMBL/GenBank/DDBJ databases">
        <title>Freshwater and sediment microbial communities from various areas in North America, analyzing microbe dynamics in response to fracking.</title>
        <authorList>
            <person name="Lamendella R."/>
        </authorList>
    </citation>
    <scope>NUCLEOTIDE SEQUENCE [LARGE SCALE GENOMIC DNA]</scope>
    <source>
        <strain evidence="1 2">15_TX</strain>
    </source>
</reference>
<organism evidence="1 2">
    <name type="scientific">Cytobacillus oceanisediminis</name>
    <dbReference type="NCBI Taxonomy" id="665099"/>
    <lineage>
        <taxon>Bacteria</taxon>
        <taxon>Bacillati</taxon>
        <taxon>Bacillota</taxon>
        <taxon>Bacilli</taxon>
        <taxon>Bacillales</taxon>
        <taxon>Bacillaceae</taxon>
        <taxon>Cytobacillus</taxon>
    </lineage>
</organism>
<sequence>MKVIIETILNIVGSRGLRRGEFFVSDREFKDNPDFAVSIVAYEWIQEQMKETGFRKTFIEKVSWDEEHDITDEVKRIQPVIEDDLPF</sequence>
<protein>
    <submittedName>
        <fullName evidence="1">Uncharacterized protein</fullName>
    </submittedName>
</protein>
<dbReference type="AlphaFoldDB" id="A0A2V3A8E5"/>
<dbReference type="OrthoDB" id="2906813at2"/>